<sequence length="414" mass="47589">MIENTLMPSYMKNFACIGGDCEDTCCAGWKVTIDKDTYKKYKKSKKPKLLNSICMESAEDRTKSSYGYLKMSDDHRCPMLTDNSWCSIQLELGEEALSTTCTTYPRILNYVSDRFELSAAISCPEVARLALFNEDGIEFDELEFEVSSNWSIANVIKTNEGSDNEHLFWPVRMFSIEIVQYRNIALCDRLIILGLFIDRVQKEIDAGNTVNIENIVADYRNKMRDAAYVSSLSNINVNIELQARVILEILQFRFKHGGMIGRYEQTYNEMIKGYGITEIEDSSAQLIQAYQDNFSRYYKPYMEKMEYVLENYLVNTIFYKSFPSMMNKMFQDYMSIMVNYVLVKTHLVGVAGHYEGLNDDIVLRTIQSMAKATNHNATFTVNVMNLLEKNNYNSLAHIATLIKDVNVNATVGMR</sequence>
<protein>
    <submittedName>
        <fullName evidence="1">Flagellin lysine-N-methylase</fullName>
        <ecNumber evidence="1">2.1.1.-</ecNumber>
    </submittedName>
</protein>
<keyword evidence="1" id="KW-0808">Transferase</keyword>
<gene>
    <name evidence="1" type="primary">fliB</name>
    <name evidence="1" type="ORF">IFO66_08075</name>
</gene>
<name>A0ABR9AWK1_9BACL</name>
<accession>A0ABR9AWK1</accession>
<keyword evidence="1" id="KW-0969">Cilium</keyword>
<keyword evidence="2" id="KW-1185">Reference proteome</keyword>
<dbReference type="GO" id="GO:0032259">
    <property type="term" value="P:methylation"/>
    <property type="evidence" value="ECO:0007669"/>
    <property type="project" value="UniProtKB-KW"/>
</dbReference>
<evidence type="ECO:0000313" key="1">
    <source>
        <dbReference type="EMBL" id="MBD8498266.1"/>
    </source>
</evidence>
<keyword evidence="1" id="KW-0282">Flagellum</keyword>
<dbReference type="RefSeq" id="WP_192024625.1">
    <property type="nucleotide sequence ID" value="NZ_JACYTN010000003.1"/>
</dbReference>
<proteinExistence type="predicted"/>
<dbReference type="EC" id="2.1.1.-" evidence="1"/>
<dbReference type="NCBIfam" id="NF038110">
    <property type="entry name" value="Lys_methyl_FliB"/>
    <property type="match status" value="1"/>
</dbReference>
<dbReference type="GO" id="GO:0008168">
    <property type="term" value="F:methyltransferase activity"/>
    <property type="evidence" value="ECO:0007669"/>
    <property type="project" value="UniProtKB-KW"/>
</dbReference>
<keyword evidence="1" id="KW-0966">Cell projection</keyword>
<reference evidence="1 2" key="1">
    <citation type="submission" date="2020-09" db="EMBL/GenBank/DDBJ databases">
        <title>Paenibacillus sp. CAU 1523 isolated from sand of Haeundae Beach.</title>
        <authorList>
            <person name="Kim W."/>
        </authorList>
    </citation>
    <scope>NUCLEOTIDE SEQUENCE [LARGE SCALE GENOMIC DNA]</scope>
    <source>
        <strain evidence="1 2">CAU 1523</strain>
    </source>
</reference>
<dbReference type="EMBL" id="JACYTN010000003">
    <property type="protein sequence ID" value="MBD8498266.1"/>
    <property type="molecule type" value="Genomic_DNA"/>
</dbReference>
<comment type="caution">
    <text evidence="1">The sequence shown here is derived from an EMBL/GenBank/DDBJ whole genome shotgun (WGS) entry which is preliminary data.</text>
</comment>
<dbReference type="Proteomes" id="UP000634529">
    <property type="component" value="Unassembled WGS sequence"/>
</dbReference>
<keyword evidence="1" id="KW-0489">Methyltransferase</keyword>
<organism evidence="1 2">
    <name type="scientific">Paenibacillus arenosi</name>
    <dbReference type="NCBI Taxonomy" id="2774142"/>
    <lineage>
        <taxon>Bacteria</taxon>
        <taxon>Bacillati</taxon>
        <taxon>Bacillota</taxon>
        <taxon>Bacilli</taxon>
        <taxon>Bacillales</taxon>
        <taxon>Paenibacillaceae</taxon>
        <taxon>Paenibacillus</taxon>
    </lineage>
</organism>
<evidence type="ECO:0000313" key="2">
    <source>
        <dbReference type="Proteomes" id="UP000634529"/>
    </source>
</evidence>